<dbReference type="SMART" id="SM00271">
    <property type="entry name" value="DnaJ"/>
    <property type="match status" value="1"/>
</dbReference>
<dbReference type="EMBL" id="JACWMY010000004">
    <property type="protein sequence ID" value="MBD1364228.1"/>
    <property type="molecule type" value="Genomic_DNA"/>
</dbReference>
<dbReference type="PRINTS" id="PR00625">
    <property type="entry name" value="JDOMAIN"/>
</dbReference>
<evidence type="ECO:0000313" key="5">
    <source>
        <dbReference type="EMBL" id="MBD1364228.1"/>
    </source>
</evidence>
<dbReference type="InterPro" id="IPR025309">
    <property type="entry name" value="KTSC_dom"/>
</dbReference>
<evidence type="ECO:0000259" key="4">
    <source>
        <dbReference type="PROSITE" id="PS50076"/>
    </source>
</evidence>
<reference evidence="5 6" key="1">
    <citation type="submission" date="2020-09" db="EMBL/GenBank/DDBJ databases">
        <title>Novel species of Mucilaginibacter isolated from a glacier on the Tibetan Plateau.</title>
        <authorList>
            <person name="Liu Q."/>
            <person name="Xin Y.-H."/>
        </authorList>
    </citation>
    <scope>NUCLEOTIDE SEQUENCE [LARGE SCALE GENOMIC DNA]</scope>
    <source>
        <strain evidence="5 6">ZT4R22</strain>
    </source>
</reference>
<dbReference type="InterPro" id="IPR051727">
    <property type="entry name" value="DnaJ_C3_Co-chaperones"/>
</dbReference>
<gene>
    <name evidence="5" type="ORF">IDJ77_10445</name>
</gene>
<dbReference type="PROSITE" id="PS50076">
    <property type="entry name" value="DNAJ_2"/>
    <property type="match status" value="1"/>
</dbReference>
<dbReference type="Pfam" id="PF13619">
    <property type="entry name" value="KTSC"/>
    <property type="match status" value="1"/>
</dbReference>
<keyword evidence="2" id="KW-0732">Signal</keyword>
<name>A0ABR7WPH3_9SPHI</name>
<comment type="caution">
    <text evidence="5">The sequence shown here is derived from an EMBL/GenBank/DDBJ whole genome shotgun (WGS) entry which is preliminary data.</text>
</comment>
<dbReference type="Proteomes" id="UP000606600">
    <property type="component" value="Unassembled WGS sequence"/>
</dbReference>
<organism evidence="5 6">
    <name type="scientific">Mucilaginibacter pankratovii</name>
    <dbReference type="NCBI Taxonomy" id="2772110"/>
    <lineage>
        <taxon>Bacteria</taxon>
        <taxon>Pseudomonadati</taxon>
        <taxon>Bacteroidota</taxon>
        <taxon>Sphingobacteriia</taxon>
        <taxon>Sphingobacteriales</taxon>
        <taxon>Sphingobacteriaceae</taxon>
        <taxon>Mucilaginibacter</taxon>
    </lineage>
</organism>
<dbReference type="SUPFAM" id="SSF46565">
    <property type="entry name" value="Chaperone J-domain"/>
    <property type="match status" value="1"/>
</dbReference>
<protein>
    <submittedName>
        <fullName evidence="5">KTSC domain-containing protein</fullName>
    </submittedName>
</protein>
<dbReference type="Pfam" id="PF00226">
    <property type="entry name" value="DnaJ"/>
    <property type="match status" value="1"/>
</dbReference>
<dbReference type="InterPro" id="IPR036869">
    <property type="entry name" value="J_dom_sf"/>
</dbReference>
<dbReference type="CDD" id="cd06257">
    <property type="entry name" value="DnaJ"/>
    <property type="match status" value="1"/>
</dbReference>
<evidence type="ECO:0000256" key="1">
    <source>
        <dbReference type="ARBA" id="ARBA00004240"/>
    </source>
</evidence>
<feature type="domain" description="J" evidence="4">
    <location>
        <begin position="6"/>
        <end position="67"/>
    </location>
</feature>
<comment type="subcellular location">
    <subcellularLocation>
        <location evidence="1">Endoplasmic reticulum</location>
    </subcellularLocation>
</comment>
<evidence type="ECO:0000313" key="6">
    <source>
        <dbReference type="Proteomes" id="UP000606600"/>
    </source>
</evidence>
<dbReference type="InterPro" id="IPR001623">
    <property type="entry name" value="DnaJ_domain"/>
</dbReference>
<accession>A0ABR7WPH3</accession>
<dbReference type="RefSeq" id="WP_191188879.1">
    <property type="nucleotide sequence ID" value="NZ_JACWMY010000004.1"/>
</dbReference>
<sequence>MKKIVDYRKLLGVNEAAELQELKTIYRSMMKTWHPDKFQHSAEEKEAAEEKSKTIIEAYHFLVSIAPETRNQTIADYTLTTTSSNIADFEYKSQVLKVSFLDGSEYEYFDVPKAVYVKLINADSPGRFARRHIFNNYVYRSVSRLVASA</sequence>
<evidence type="ECO:0000256" key="3">
    <source>
        <dbReference type="ARBA" id="ARBA00022824"/>
    </source>
</evidence>
<dbReference type="PANTHER" id="PTHR44140">
    <property type="entry name" value="LD25575P"/>
    <property type="match status" value="1"/>
</dbReference>
<proteinExistence type="predicted"/>
<evidence type="ECO:0000256" key="2">
    <source>
        <dbReference type="ARBA" id="ARBA00022729"/>
    </source>
</evidence>
<dbReference type="PANTHER" id="PTHR44140:SF2">
    <property type="entry name" value="LD25575P"/>
    <property type="match status" value="1"/>
</dbReference>
<keyword evidence="3" id="KW-0256">Endoplasmic reticulum</keyword>
<dbReference type="Gene3D" id="1.10.287.110">
    <property type="entry name" value="DnaJ domain"/>
    <property type="match status" value="1"/>
</dbReference>
<keyword evidence="6" id="KW-1185">Reference proteome</keyword>